<dbReference type="Proteomes" id="UP000267077">
    <property type="component" value="Unassembled WGS sequence"/>
</dbReference>
<comment type="caution">
    <text evidence="3">The sequence shown here is derived from an EMBL/GenBank/DDBJ whole genome shotgun (WGS) entry which is preliminary data.</text>
</comment>
<organism evidence="3 4">
    <name type="scientific">Dyella dinghuensis</name>
    <dbReference type="NCBI Taxonomy" id="1920169"/>
    <lineage>
        <taxon>Bacteria</taxon>
        <taxon>Pseudomonadati</taxon>
        <taxon>Pseudomonadota</taxon>
        <taxon>Gammaproteobacteria</taxon>
        <taxon>Lysobacterales</taxon>
        <taxon>Rhodanobacteraceae</taxon>
        <taxon>Dyella</taxon>
    </lineage>
</organism>
<gene>
    <name evidence="3" type="ORF">EKH79_11755</name>
</gene>
<reference evidence="3 4" key="1">
    <citation type="submission" date="2018-12" db="EMBL/GenBank/DDBJ databases">
        <title>Dyella dinghuensis sp. nov. DHOA06 and Dyella choica sp. nov. 4M-K27, isolated from forest soil.</title>
        <authorList>
            <person name="Qiu L.-H."/>
            <person name="Gao Z.-H."/>
        </authorList>
    </citation>
    <scope>NUCLEOTIDE SEQUENCE [LARGE SCALE GENOMIC DNA]</scope>
    <source>
        <strain evidence="3 4">DHOA06</strain>
    </source>
</reference>
<evidence type="ECO:0000256" key="2">
    <source>
        <dbReference type="SAM" id="SignalP"/>
    </source>
</evidence>
<dbReference type="RefSeq" id="WP_126674020.1">
    <property type="nucleotide sequence ID" value="NZ_RYZR01000006.1"/>
</dbReference>
<sequence>MKPLAIGLGVLCLALAAPCVRAQTLEEQLRSQLVDARSQLQDLQGQQAQWDAQKAQLQQERDDARKALDAAKAELNKNKSGSTQDASALSAERAARAQDETQIQALQKAVASANAQSQAQLVHGNDLGAQLAQTQNQVTTCTARNKQLYQIGNEILDAYSHMTIGTVIASREPFAASERVKLENAAQAYGDRLYEQRYDPRATSVKKP</sequence>
<feature type="region of interest" description="Disordered" evidence="1">
    <location>
        <begin position="74"/>
        <end position="94"/>
    </location>
</feature>
<evidence type="ECO:0000313" key="4">
    <source>
        <dbReference type="Proteomes" id="UP000267077"/>
    </source>
</evidence>
<protein>
    <recommendedName>
        <fullName evidence="5">DNA repair protein</fullName>
    </recommendedName>
</protein>
<evidence type="ECO:0008006" key="5">
    <source>
        <dbReference type="Google" id="ProtNLM"/>
    </source>
</evidence>
<dbReference type="EMBL" id="RYZR01000006">
    <property type="protein sequence ID" value="RUL63083.1"/>
    <property type="molecule type" value="Genomic_DNA"/>
</dbReference>
<evidence type="ECO:0000256" key="1">
    <source>
        <dbReference type="SAM" id="MobiDB-lite"/>
    </source>
</evidence>
<proteinExistence type="predicted"/>
<dbReference type="OrthoDB" id="7032041at2"/>
<name>A0A3S0RS84_9GAMM</name>
<keyword evidence="2" id="KW-0732">Signal</keyword>
<feature type="chain" id="PRO_5018590878" description="DNA repair protein" evidence="2">
    <location>
        <begin position="23"/>
        <end position="208"/>
    </location>
</feature>
<feature type="signal peptide" evidence="2">
    <location>
        <begin position="1"/>
        <end position="22"/>
    </location>
</feature>
<keyword evidence="4" id="KW-1185">Reference proteome</keyword>
<evidence type="ECO:0000313" key="3">
    <source>
        <dbReference type="EMBL" id="RUL63083.1"/>
    </source>
</evidence>
<dbReference type="AlphaFoldDB" id="A0A3S0RS84"/>
<accession>A0A3S0RS84</accession>